<dbReference type="GO" id="GO:0005886">
    <property type="term" value="C:plasma membrane"/>
    <property type="evidence" value="ECO:0007669"/>
    <property type="project" value="UniProtKB-SubCell"/>
</dbReference>
<evidence type="ECO:0000313" key="10">
    <source>
        <dbReference type="Proteomes" id="UP000503820"/>
    </source>
</evidence>
<feature type="transmembrane region" description="Helical" evidence="7">
    <location>
        <begin position="300"/>
        <end position="321"/>
    </location>
</feature>
<proteinExistence type="inferred from homology"/>
<evidence type="ECO:0000256" key="6">
    <source>
        <dbReference type="ARBA" id="ARBA00023136"/>
    </source>
</evidence>
<dbReference type="GO" id="GO:0009246">
    <property type="term" value="P:enterobacterial common antigen biosynthetic process"/>
    <property type="evidence" value="ECO:0007669"/>
    <property type="project" value="TreeGrafter"/>
</dbReference>
<dbReference type="EMBL" id="BLVP01000008">
    <property type="protein sequence ID" value="GFM37310.1"/>
    <property type="molecule type" value="Genomic_DNA"/>
</dbReference>
<keyword evidence="9" id="KW-0012">Acyltransferase</keyword>
<keyword evidence="4 7" id="KW-0812">Transmembrane</keyword>
<keyword evidence="5 7" id="KW-1133">Transmembrane helix</keyword>
<organism evidence="9 10">
    <name type="scientific">Desulfovibrio psychrotolerans</name>
    <dbReference type="NCBI Taxonomy" id="415242"/>
    <lineage>
        <taxon>Bacteria</taxon>
        <taxon>Pseudomonadati</taxon>
        <taxon>Thermodesulfobacteriota</taxon>
        <taxon>Desulfovibrionia</taxon>
        <taxon>Desulfovibrionales</taxon>
        <taxon>Desulfovibrionaceae</taxon>
        <taxon>Desulfovibrio</taxon>
    </lineage>
</organism>
<dbReference type="Pfam" id="PF01757">
    <property type="entry name" value="Acyl_transf_3"/>
    <property type="match status" value="1"/>
</dbReference>
<keyword evidence="3" id="KW-1003">Cell membrane</keyword>
<feature type="transmembrane region" description="Helical" evidence="7">
    <location>
        <begin position="77"/>
        <end position="99"/>
    </location>
</feature>
<evidence type="ECO:0000256" key="2">
    <source>
        <dbReference type="ARBA" id="ARBA00007400"/>
    </source>
</evidence>
<evidence type="ECO:0000256" key="4">
    <source>
        <dbReference type="ARBA" id="ARBA00022692"/>
    </source>
</evidence>
<dbReference type="RefSeq" id="WP_174409922.1">
    <property type="nucleotide sequence ID" value="NZ_BLVP01000008.1"/>
</dbReference>
<feature type="transmembrane region" description="Helical" evidence="7">
    <location>
        <begin position="208"/>
        <end position="226"/>
    </location>
</feature>
<comment type="subcellular location">
    <subcellularLocation>
        <location evidence="1">Cell membrane</location>
        <topology evidence="1">Multi-pass membrane protein</topology>
    </subcellularLocation>
</comment>
<evidence type="ECO:0000259" key="8">
    <source>
        <dbReference type="Pfam" id="PF01757"/>
    </source>
</evidence>
<gene>
    <name evidence="9" type="ORF">DSM19430T_19940</name>
</gene>
<dbReference type="Proteomes" id="UP000503820">
    <property type="component" value="Unassembled WGS sequence"/>
</dbReference>
<feature type="domain" description="Acyltransferase 3" evidence="8">
    <location>
        <begin position="7"/>
        <end position="316"/>
    </location>
</feature>
<feature type="transmembrane region" description="Helical" evidence="7">
    <location>
        <begin position="119"/>
        <end position="141"/>
    </location>
</feature>
<evidence type="ECO:0000256" key="5">
    <source>
        <dbReference type="ARBA" id="ARBA00022989"/>
    </source>
</evidence>
<dbReference type="InterPro" id="IPR002656">
    <property type="entry name" value="Acyl_transf_3_dom"/>
</dbReference>
<evidence type="ECO:0000256" key="1">
    <source>
        <dbReference type="ARBA" id="ARBA00004651"/>
    </source>
</evidence>
<reference evidence="9 10" key="1">
    <citation type="submission" date="2020-05" db="EMBL/GenBank/DDBJ databases">
        <title>Draft genome sequence of Desulfovibrio psychrotolerans JS1T.</title>
        <authorList>
            <person name="Ueno A."/>
            <person name="Tamazawa S."/>
            <person name="Tamamura S."/>
            <person name="Murakami T."/>
            <person name="Kiyama T."/>
            <person name="Inomata H."/>
            <person name="Amano Y."/>
            <person name="Miyakawa K."/>
            <person name="Tamaki H."/>
            <person name="Naganuma T."/>
            <person name="Kaneko K."/>
        </authorList>
    </citation>
    <scope>NUCLEOTIDE SEQUENCE [LARGE SCALE GENOMIC DNA]</scope>
    <source>
        <strain evidence="9 10">JS1</strain>
    </source>
</reference>
<feature type="transmembrane region" description="Helical" evidence="7">
    <location>
        <begin position="178"/>
        <end position="196"/>
    </location>
</feature>
<keyword evidence="10" id="KW-1185">Reference proteome</keyword>
<keyword evidence="9" id="KW-0808">Transferase</keyword>
<evidence type="ECO:0000256" key="3">
    <source>
        <dbReference type="ARBA" id="ARBA00022475"/>
    </source>
</evidence>
<feature type="transmembrane region" description="Helical" evidence="7">
    <location>
        <begin position="12"/>
        <end position="29"/>
    </location>
</feature>
<protein>
    <submittedName>
        <fullName evidence="9">Acyltransferase</fullName>
    </submittedName>
</protein>
<comment type="similarity">
    <text evidence="2">Belongs to the acyltransferase 3 family.</text>
</comment>
<keyword evidence="6 7" id="KW-0472">Membrane</keyword>
<dbReference type="PANTHER" id="PTHR40074">
    <property type="entry name" value="O-ACETYLTRANSFERASE WECH"/>
    <property type="match status" value="1"/>
</dbReference>
<feature type="transmembrane region" description="Helical" evidence="7">
    <location>
        <begin position="267"/>
        <end position="288"/>
    </location>
</feature>
<feature type="transmembrane region" description="Helical" evidence="7">
    <location>
        <begin position="153"/>
        <end position="172"/>
    </location>
</feature>
<feature type="transmembrane region" description="Helical" evidence="7">
    <location>
        <begin position="238"/>
        <end position="255"/>
    </location>
</feature>
<feature type="transmembrane region" description="Helical" evidence="7">
    <location>
        <begin position="41"/>
        <end position="65"/>
    </location>
</feature>
<name>A0A7J0BUB8_9BACT</name>
<evidence type="ECO:0000313" key="9">
    <source>
        <dbReference type="EMBL" id="GFM37310.1"/>
    </source>
</evidence>
<comment type="caution">
    <text evidence="9">The sequence shown here is derived from an EMBL/GenBank/DDBJ whole genome shotgun (WGS) entry which is preliminary data.</text>
</comment>
<dbReference type="PANTHER" id="PTHR40074:SF2">
    <property type="entry name" value="O-ACETYLTRANSFERASE WECH"/>
    <property type="match status" value="1"/>
</dbReference>
<accession>A0A7J0BUB8</accession>
<dbReference type="GO" id="GO:0016413">
    <property type="term" value="F:O-acetyltransferase activity"/>
    <property type="evidence" value="ECO:0007669"/>
    <property type="project" value="TreeGrafter"/>
</dbReference>
<sequence>MRKEFLNYINNFRGIAILYIVLGHCLSAFDWSANRVVADVVHVVFTNGTVLFVFIAGYLFQYLSYKYNYGKYLKSKFLNVGMPYVIMSVPGVLYFTLFAQRAGMEYVNEWPWLLRVVEFYLVGAQLVPFWFIPMIFIHFFLSPFYIHGDRRGWLYYLLPLFFIIGLFVWRGGPYQLQSYLHYAFVYFFGMFLCRYRERFNPILSRGDVLLLLFFTVTALGLLEYGSDFQSMYAKRLNFVQHIVQCPFYIGLLVRFEHVIGKRMDLFATMSFGIFFVHSYLISVFKLVVNRAGGGATEGSVFLLMLFYAAILGTSMLFVMSVKRIFGKHSRMVCGS</sequence>
<dbReference type="AlphaFoldDB" id="A0A7J0BUB8"/>
<evidence type="ECO:0000256" key="7">
    <source>
        <dbReference type="SAM" id="Phobius"/>
    </source>
</evidence>